<organism evidence="1 2">
    <name type="scientific">Perkinsus olseni</name>
    <name type="common">Perkinsus atlanticus</name>
    <dbReference type="NCBI Taxonomy" id="32597"/>
    <lineage>
        <taxon>Eukaryota</taxon>
        <taxon>Sar</taxon>
        <taxon>Alveolata</taxon>
        <taxon>Perkinsozoa</taxon>
        <taxon>Perkinsea</taxon>
        <taxon>Perkinsida</taxon>
        <taxon>Perkinsidae</taxon>
        <taxon>Perkinsus</taxon>
    </lineage>
</organism>
<dbReference type="Proteomes" id="UP000572268">
    <property type="component" value="Unassembled WGS sequence"/>
</dbReference>
<protein>
    <submittedName>
        <fullName evidence="1">Uncharacterized protein</fullName>
    </submittedName>
</protein>
<dbReference type="AlphaFoldDB" id="A0A7J6LQK5"/>
<name>A0A7J6LQK5_PEROL</name>
<evidence type="ECO:0000313" key="2">
    <source>
        <dbReference type="Proteomes" id="UP000572268"/>
    </source>
</evidence>
<gene>
    <name evidence="1" type="ORF">FOL46_005713</name>
</gene>
<dbReference type="EMBL" id="JABANN010000350">
    <property type="protein sequence ID" value="KAF4661507.1"/>
    <property type="molecule type" value="Genomic_DNA"/>
</dbReference>
<evidence type="ECO:0000313" key="1">
    <source>
        <dbReference type="EMBL" id="KAF4661507.1"/>
    </source>
</evidence>
<reference evidence="1 2" key="1">
    <citation type="submission" date="2020-04" db="EMBL/GenBank/DDBJ databases">
        <title>Perkinsus olseni comparative genomics.</title>
        <authorList>
            <person name="Bogema D.R."/>
        </authorList>
    </citation>
    <scope>NUCLEOTIDE SEQUENCE [LARGE SCALE GENOMIC DNA]</scope>
    <source>
        <strain evidence="1">ATCC PRA-31</strain>
    </source>
</reference>
<sequence length="108" mass="12197">MSIIVDGLTEFGQRFARKKAGDACRQPTQTRKQAEATLERAYAATFPAYAATFPEYDGTSWAEAAVRLKEVECIHWIYSTSFSNGYYPVLEDLQCHTCTFQASQKVQK</sequence>
<comment type="caution">
    <text evidence="1">The sequence shown here is derived from an EMBL/GenBank/DDBJ whole genome shotgun (WGS) entry which is preliminary data.</text>
</comment>
<accession>A0A7J6LQK5</accession>
<proteinExistence type="predicted"/>